<protein>
    <submittedName>
        <fullName evidence="2">Uncharacterized protein</fullName>
    </submittedName>
</protein>
<accession>A0A816R3N1</accession>
<reference evidence="2" key="1">
    <citation type="submission" date="2021-02" db="EMBL/GenBank/DDBJ databases">
        <authorList>
            <person name="Nowell W R."/>
        </authorList>
    </citation>
    <scope>NUCLEOTIDE SEQUENCE</scope>
</reference>
<dbReference type="EMBL" id="CAJOBG010005226">
    <property type="protein sequence ID" value="CAF4144560.1"/>
    <property type="molecule type" value="Genomic_DNA"/>
</dbReference>
<evidence type="ECO:0000256" key="1">
    <source>
        <dbReference type="SAM" id="MobiDB-lite"/>
    </source>
</evidence>
<feature type="region of interest" description="Disordered" evidence="1">
    <location>
        <begin position="196"/>
        <end position="218"/>
    </location>
</feature>
<dbReference type="EMBL" id="CAJNRF010005300">
    <property type="protein sequence ID" value="CAF2069733.1"/>
    <property type="molecule type" value="Genomic_DNA"/>
</dbReference>
<comment type="caution">
    <text evidence="2">The sequence shown here is derived from an EMBL/GenBank/DDBJ whole genome shotgun (WGS) entry which is preliminary data.</text>
</comment>
<evidence type="ECO:0000313" key="2">
    <source>
        <dbReference type="EMBL" id="CAF2069733.1"/>
    </source>
</evidence>
<name>A0A816R3N1_9BILA</name>
<gene>
    <name evidence="3" type="ORF">OVN521_LOCUS23260</name>
    <name evidence="2" type="ORF">WKI299_LOCUS13930</name>
</gene>
<evidence type="ECO:0000313" key="5">
    <source>
        <dbReference type="Proteomes" id="UP000663866"/>
    </source>
</evidence>
<dbReference type="Proteomes" id="UP000663866">
    <property type="component" value="Unassembled WGS sequence"/>
</dbReference>
<evidence type="ECO:0000313" key="4">
    <source>
        <dbReference type="Proteomes" id="UP000663856"/>
    </source>
</evidence>
<dbReference type="AlphaFoldDB" id="A0A816R3N1"/>
<sequence length="218" mass="25665">MTQAKLIAHYFSDSDNDTDMEIQSSIDNETIERKKQNRRKWIPLCTYSDKNDVIKKIKDDGIWSKTHTNITNEGKRTYYRCNQVKRRGKPCPASIHVLYHSENECVTMYKAVDDHLHNESRSIGINQQSKEVICQLFKMKIKAKRILEILEEKGLPVPKKQQLSSELEAWCQQNSLIPDDDDKPWVLKYQIEYEDEINKDDDNDNGDHNEDDDNKNKF</sequence>
<organism evidence="2 4">
    <name type="scientific">Rotaria magnacalcarata</name>
    <dbReference type="NCBI Taxonomy" id="392030"/>
    <lineage>
        <taxon>Eukaryota</taxon>
        <taxon>Metazoa</taxon>
        <taxon>Spiralia</taxon>
        <taxon>Gnathifera</taxon>
        <taxon>Rotifera</taxon>
        <taxon>Eurotatoria</taxon>
        <taxon>Bdelloidea</taxon>
        <taxon>Philodinida</taxon>
        <taxon>Philodinidae</taxon>
        <taxon>Rotaria</taxon>
    </lineage>
</organism>
<proteinExistence type="predicted"/>
<keyword evidence="5" id="KW-1185">Reference proteome</keyword>
<evidence type="ECO:0000313" key="3">
    <source>
        <dbReference type="EMBL" id="CAF4144560.1"/>
    </source>
</evidence>
<dbReference type="Proteomes" id="UP000663856">
    <property type="component" value="Unassembled WGS sequence"/>
</dbReference>